<dbReference type="PANTHER" id="PTHR10071">
    <property type="entry name" value="TRANSCRIPTION FACTOR GATA FAMILY MEMBER"/>
    <property type="match status" value="1"/>
</dbReference>
<keyword evidence="5" id="KW-0805">Transcription regulation</keyword>
<feature type="region of interest" description="Disordered" evidence="9">
    <location>
        <begin position="146"/>
        <end position="169"/>
    </location>
</feature>
<evidence type="ECO:0000313" key="11">
    <source>
        <dbReference type="Proteomes" id="UP000035680"/>
    </source>
</evidence>
<dbReference type="Gene3D" id="3.30.50.10">
    <property type="entry name" value="Erythroid Transcription Factor GATA-1, subunit A"/>
    <property type="match status" value="1"/>
</dbReference>
<keyword evidence="2" id="KW-0479">Metal-binding</keyword>
<dbReference type="InterPro" id="IPR039355">
    <property type="entry name" value="Transcription_factor_GATA"/>
</dbReference>
<feature type="compositionally biased region" description="Low complexity" evidence="9">
    <location>
        <begin position="146"/>
        <end position="161"/>
    </location>
</feature>
<dbReference type="PANTHER" id="PTHR10071:SF281">
    <property type="entry name" value="BOX A-BINDING FACTOR-RELATED"/>
    <property type="match status" value="1"/>
</dbReference>
<dbReference type="GO" id="GO:0000978">
    <property type="term" value="F:RNA polymerase II cis-regulatory region sequence-specific DNA binding"/>
    <property type="evidence" value="ECO:0007669"/>
    <property type="project" value="TreeGrafter"/>
</dbReference>
<evidence type="ECO:0000256" key="9">
    <source>
        <dbReference type="SAM" id="MobiDB-lite"/>
    </source>
</evidence>
<dbReference type="InterPro" id="IPR000679">
    <property type="entry name" value="Znf_GATA"/>
</dbReference>
<evidence type="ECO:0000256" key="2">
    <source>
        <dbReference type="ARBA" id="ARBA00022723"/>
    </source>
</evidence>
<proteinExistence type="predicted"/>
<dbReference type="InterPro" id="IPR013088">
    <property type="entry name" value="Znf_NHR/GATA"/>
</dbReference>
<organism evidence="11 12">
    <name type="scientific">Strongyloides venezuelensis</name>
    <name type="common">Threadworm</name>
    <dbReference type="NCBI Taxonomy" id="75913"/>
    <lineage>
        <taxon>Eukaryota</taxon>
        <taxon>Metazoa</taxon>
        <taxon>Ecdysozoa</taxon>
        <taxon>Nematoda</taxon>
        <taxon>Chromadorea</taxon>
        <taxon>Rhabditida</taxon>
        <taxon>Tylenchina</taxon>
        <taxon>Panagrolaimomorpha</taxon>
        <taxon>Strongyloidoidea</taxon>
        <taxon>Strongyloididae</taxon>
        <taxon>Strongyloides</taxon>
    </lineage>
</organism>
<evidence type="ECO:0000259" key="10">
    <source>
        <dbReference type="PROSITE" id="PS50114"/>
    </source>
</evidence>
<dbReference type="CDD" id="cd00202">
    <property type="entry name" value="ZnF_GATA"/>
    <property type="match status" value="1"/>
</dbReference>
<keyword evidence="4" id="KW-0862">Zinc</keyword>
<keyword evidence="11" id="KW-1185">Reference proteome</keyword>
<keyword evidence="6" id="KW-0804">Transcription</keyword>
<comment type="subcellular location">
    <subcellularLocation>
        <location evidence="1">Nucleus</location>
    </subcellularLocation>
</comment>
<dbReference type="GO" id="GO:0045944">
    <property type="term" value="P:positive regulation of transcription by RNA polymerase II"/>
    <property type="evidence" value="ECO:0007669"/>
    <property type="project" value="TreeGrafter"/>
</dbReference>
<dbReference type="Pfam" id="PF00320">
    <property type="entry name" value="GATA"/>
    <property type="match status" value="1"/>
</dbReference>
<reference evidence="11" key="1">
    <citation type="submission" date="2014-07" db="EMBL/GenBank/DDBJ databases">
        <authorList>
            <person name="Martin A.A"/>
            <person name="De Silva N."/>
        </authorList>
    </citation>
    <scope>NUCLEOTIDE SEQUENCE</scope>
</reference>
<accession>A0A0K0FXF8</accession>
<dbReference type="PROSITE" id="PS50114">
    <property type="entry name" value="GATA_ZN_FINGER_2"/>
    <property type="match status" value="1"/>
</dbReference>
<dbReference type="GO" id="GO:0005634">
    <property type="term" value="C:nucleus"/>
    <property type="evidence" value="ECO:0007669"/>
    <property type="project" value="UniProtKB-SubCell"/>
</dbReference>
<dbReference type="PRINTS" id="PR00619">
    <property type="entry name" value="GATAZNFINGER"/>
</dbReference>
<dbReference type="GO" id="GO:0000981">
    <property type="term" value="F:DNA-binding transcription factor activity, RNA polymerase II-specific"/>
    <property type="evidence" value="ECO:0007669"/>
    <property type="project" value="TreeGrafter"/>
</dbReference>
<reference evidence="12" key="2">
    <citation type="submission" date="2015-08" db="UniProtKB">
        <authorList>
            <consortium name="WormBaseParasite"/>
        </authorList>
    </citation>
    <scope>IDENTIFICATION</scope>
</reference>
<evidence type="ECO:0000256" key="7">
    <source>
        <dbReference type="ARBA" id="ARBA00023242"/>
    </source>
</evidence>
<keyword evidence="7" id="KW-0539">Nucleus</keyword>
<dbReference type="GO" id="GO:0000122">
    <property type="term" value="P:negative regulation of transcription by RNA polymerase II"/>
    <property type="evidence" value="ECO:0007669"/>
    <property type="project" value="TreeGrafter"/>
</dbReference>
<dbReference type="AlphaFoldDB" id="A0A0K0FXF8"/>
<dbReference type="Proteomes" id="UP000035680">
    <property type="component" value="Unassembled WGS sequence"/>
</dbReference>
<feature type="region of interest" description="Disordered" evidence="9">
    <location>
        <begin position="191"/>
        <end position="213"/>
    </location>
</feature>
<dbReference type="GO" id="GO:0045165">
    <property type="term" value="P:cell fate commitment"/>
    <property type="evidence" value="ECO:0007669"/>
    <property type="project" value="TreeGrafter"/>
</dbReference>
<keyword evidence="3 8" id="KW-0863">Zinc-finger</keyword>
<evidence type="ECO:0000313" key="12">
    <source>
        <dbReference type="WBParaSite" id="SVE_1713400.1"/>
    </source>
</evidence>
<dbReference type="GO" id="GO:0008270">
    <property type="term" value="F:zinc ion binding"/>
    <property type="evidence" value="ECO:0007669"/>
    <property type="project" value="UniProtKB-KW"/>
</dbReference>
<evidence type="ECO:0000256" key="6">
    <source>
        <dbReference type="ARBA" id="ARBA00023163"/>
    </source>
</evidence>
<dbReference type="STRING" id="75913.A0A0K0FXF8"/>
<evidence type="ECO:0000256" key="4">
    <source>
        <dbReference type="ARBA" id="ARBA00022833"/>
    </source>
</evidence>
<evidence type="ECO:0000256" key="1">
    <source>
        <dbReference type="ARBA" id="ARBA00004123"/>
    </source>
</evidence>
<evidence type="ECO:0000256" key="3">
    <source>
        <dbReference type="ARBA" id="ARBA00022771"/>
    </source>
</evidence>
<evidence type="ECO:0000256" key="8">
    <source>
        <dbReference type="PROSITE-ProRule" id="PRU00094"/>
    </source>
</evidence>
<feature type="domain" description="GATA-type" evidence="10">
    <location>
        <begin position="215"/>
        <end position="269"/>
    </location>
</feature>
<evidence type="ECO:0000256" key="5">
    <source>
        <dbReference type="ARBA" id="ARBA00023015"/>
    </source>
</evidence>
<dbReference type="SMART" id="SM00401">
    <property type="entry name" value="ZnF_GATA"/>
    <property type="match status" value="1"/>
</dbReference>
<dbReference type="WBParaSite" id="SVE_1713400.1">
    <property type="protein sequence ID" value="SVE_1713400.1"/>
    <property type="gene ID" value="SVE_1713400"/>
</dbReference>
<protein>
    <submittedName>
        <fullName evidence="12">GATA-binding factor C (inferred by orthology to a D. melanogaster protein)</fullName>
    </submittedName>
</protein>
<sequence length="347" mass="40120">MQNCDYIYGNNSTVDNCDFQTFYNPSMENNYSMTINPQFMAISDRNSRCTYYEEQEGIKSNFYYPNQSSCYYSQPSNLYNQWMENNAFENVKNKSILENKDFYYYNIPATSPTSPPSLIETSNIGTVEESYHSNFYSTSQKIQSNLQQNNSLSSNEVSLKSTPSPLNEENTELETISSHPGMLYFMPTLIRTSKKERKNNTPKSSKERISKKPSMHVNSSCITCGTTETTLWRRDINGFPECNPCNLYFRTHQTKRPSRLFKNGKILKRNGKNKHIKNGFMSVPVDHENGKEFIKLCNSANTKNTEWKSSFVNYHSNGTMTSMKNNDTIQYINNYQRNNISGSHFIA</sequence>
<dbReference type="SUPFAM" id="SSF57716">
    <property type="entry name" value="Glucocorticoid receptor-like (DNA-binding domain)"/>
    <property type="match status" value="1"/>
</dbReference>
<name>A0A0K0FXF8_STRVS</name>